<evidence type="ECO:0000256" key="1">
    <source>
        <dbReference type="ARBA" id="ARBA00023015"/>
    </source>
</evidence>
<dbReference type="GO" id="GO:0043565">
    <property type="term" value="F:sequence-specific DNA binding"/>
    <property type="evidence" value="ECO:0007669"/>
    <property type="project" value="InterPro"/>
</dbReference>
<dbReference type="InterPro" id="IPR009057">
    <property type="entry name" value="Homeodomain-like_sf"/>
</dbReference>
<name>A0A9D1K2R6_9FIRM</name>
<dbReference type="InterPro" id="IPR037923">
    <property type="entry name" value="HTH-like"/>
</dbReference>
<evidence type="ECO:0000313" key="7">
    <source>
        <dbReference type="Proteomes" id="UP000824141"/>
    </source>
</evidence>
<dbReference type="InterPro" id="IPR018060">
    <property type="entry name" value="HTH_AraC"/>
</dbReference>
<organism evidence="6 7">
    <name type="scientific">Candidatus Caccousia stercoris</name>
    <dbReference type="NCBI Taxonomy" id="2840723"/>
    <lineage>
        <taxon>Bacteria</taxon>
        <taxon>Bacillati</taxon>
        <taxon>Bacillota</taxon>
        <taxon>Clostridia</taxon>
        <taxon>Eubacteriales</taxon>
        <taxon>Oscillospiraceae</taxon>
        <taxon>Oscillospiraceae incertae sedis</taxon>
        <taxon>Candidatus Caccousia</taxon>
    </lineage>
</organism>
<dbReference type="Gene3D" id="1.10.10.60">
    <property type="entry name" value="Homeodomain-like"/>
    <property type="match status" value="2"/>
</dbReference>
<keyword evidence="1" id="KW-0805">Transcription regulation</keyword>
<dbReference type="SUPFAM" id="SSF51215">
    <property type="entry name" value="Regulatory protein AraC"/>
    <property type="match status" value="1"/>
</dbReference>
<keyword evidence="2" id="KW-0238">DNA-binding</keyword>
<dbReference type="PANTHER" id="PTHR46796">
    <property type="entry name" value="HTH-TYPE TRANSCRIPTIONAL ACTIVATOR RHAS-RELATED"/>
    <property type="match status" value="1"/>
</dbReference>
<dbReference type="Gene3D" id="2.60.120.10">
    <property type="entry name" value="Jelly Rolls"/>
    <property type="match status" value="1"/>
</dbReference>
<feature type="domain" description="HTH araC/xylS-type" evidence="5">
    <location>
        <begin position="189"/>
        <end position="287"/>
    </location>
</feature>
<dbReference type="InterPro" id="IPR014710">
    <property type="entry name" value="RmlC-like_jellyroll"/>
</dbReference>
<dbReference type="InterPro" id="IPR018062">
    <property type="entry name" value="HTH_AraC-typ_CS"/>
</dbReference>
<reference evidence="6" key="1">
    <citation type="submission" date="2020-10" db="EMBL/GenBank/DDBJ databases">
        <authorList>
            <person name="Gilroy R."/>
        </authorList>
    </citation>
    <scope>NUCLEOTIDE SEQUENCE</scope>
    <source>
        <strain evidence="6">6086</strain>
    </source>
</reference>
<dbReference type="InterPro" id="IPR020449">
    <property type="entry name" value="Tscrpt_reg_AraC-type_HTH"/>
</dbReference>
<dbReference type="AlphaFoldDB" id="A0A9D1K2R6"/>
<dbReference type="Pfam" id="PF12833">
    <property type="entry name" value="HTH_18"/>
    <property type="match status" value="1"/>
</dbReference>
<keyword evidence="4" id="KW-0804">Transcription</keyword>
<dbReference type="InterPro" id="IPR003313">
    <property type="entry name" value="AraC-bd"/>
</dbReference>
<sequence>MNKTDGTENRRLILFSELGIPHLLSLGRVELSAHTQMCLLPHIHPDQFEICFHYDGQQEYVVEEIPYLTQSGDLFITYPNEEHSSGSSGEEKSKLFYFIFELTPGTQRFMGLPPELSNYIRDTLFSAPLRHLRGDGAIRQTLQQIFDLYDQPHPFRVQRIRSAVIEFLYLVTESIRCLPSPPDVDREILAVMHAVEQDPAGEWSVGKMSALAGLSVSYFQRKFKLQTGLSPYDYLIRKKIDAARQLLLHTDTSITQIACALGFSSSQHFANTFKQYEGKTPTQFRKTPPPAV</sequence>
<dbReference type="SUPFAM" id="SSF46689">
    <property type="entry name" value="Homeodomain-like"/>
    <property type="match status" value="2"/>
</dbReference>
<evidence type="ECO:0000256" key="3">
    <source>
        <dbReference type="ARBA" id="ARBA00023159"/>
    </source>
</evidence>
<protein>
    <submittedName>
        <fullName evidence="6">AraC family transcriptional regulator</fullName>
    </submittedName>
</protein>
<evidence type="ECO:0000313" key="6">
    <source>
        <dbReference type="EMBL" id="HIS79580.1"/>
    </source>
</evidence>
<proteinExistence type="predicted"/>
<evidence type="ECO:0000256" key="4">
    <source>
        <dbReference type="ARBA" id="ARBA00023163"/>
    </source>
</evidence>
<keyword evidence="3" id="KW-0010">Activator</keyword>
<evidence type="ECO:0000256" key="2">
    <source>
        <dbReference type="ARBA" id="ARBA00023125"/>
    </source>
</evidence>
<evidence type="ECO:0000259" key="5">
    <source>
        <dbReference type="PROSITE" id="PS01124"/>
    </source>
</evidence>
<dbReference type="InterPro" id="IPR050204">
    <property type="entry name" value="AraC_XylS_family_regulators"/>
</dbReference>
<comment type="caution">
    <text evidence="6">The sequence shown here is derived from an EMBL/GenBank/DDBJ whole genome shotgun (WGS) entry which is preliminary data.</text>
</comment>
<dbReference type="Proteomes" id="UP000824141">
    <property type="component" value="Unassembled WGS sequence"/>
</dbReference>
<dbReference type="PRINTS" id="PR00032">
    <property type="entry name" value="HTHARAC"/>
</dbReference>
<gene>
    <name evidence="6" type="ORF">IAD03_09445</name>
</gene>
<dbReference type="SMART" id="SM00342">
    <property type="entry name" value="HTH_ARAC"/>
    <property type="match status" value="1"/>
</dbReference>
<accession>A0A9D1K2R6</accession>
<reference evidence="6" key="2">
    <citation type="journal article" date="2021" name="PeerJ">
        <title>Extensive microbial diversity within the chicken gut microbiome revealed by metagenomics and culture.</title>
        <authorList>
            <person name="Gilroy R."/>
            <person name="Ravi A."/>
            <person name="Getino M."/>
            <person name="Pursley I."/>
            <person name="Horton D.L."/>
            <person name="Alikhan N.F."/>
            <person name="Baker D."/>
            <person name="Gharbi K."/>
            <person name="Hall N."/>
            <person name="Watson M."/>
            <person name="Adriaenssens E.M."/>
            <person name="Foster-Nyarko E."/>
            <person name="Jarju S."/>
            <person name="Secka A."/>
            <person name="Antonio M."/>
            <person name="Oren A."/>
            <person name="Chaudhuri R.R."/>
            <person name="La Ragione R."/>
            <person name="Hildebrand F."/>
            <person name="Pallen M.J."/>
        </authorList>
    </citation>
    <scope>NUCLEOTIDE SEQUENCE</scope>
    <source>
        <strain evidence="6">6086</strain>
    </source>
</reference>
<dbReference type="EMBL" id="DVJM01000203">
    <property type="protein sequence ID" value="HIS79580.1"/>
    <property type="molecule type" value="Genomic_DNA"/>
</dbReference>
<dbReference type="PROSITE" id="PS01124">
    <property type="entry name" value="HTH_ARAC_FAMILY_2"/>
    <property type="match status" value="1"/>
</dbReference>
<dbReference type="PROSITE" id="PS00041">
    <property type="entry name" value="HTH_ARAC_FAMILY_1"/>
    <property type="match status" value="1"/>
</dbReference>
<dbReference type="Pfam" id="PF02311">
    <property type="entry name" value="AraC_binding"/>
    <property type="match status" value="1"/>
</dbReference>
<dbReference type="GO" id="GO:0003700">
    <property type="term" value="F:DNA-binding transcription factor activity"/>
    <property type="evidence" value="ECO:0007669"/>
    <property type="project" value="InterPro"/>
</dbReference>